<keyword evidence="5 6" id="KW-0472">Membrane</keyword>
<dbReference type="InterPro" id="IPR000160">
    <property type="entry name" value="GGDEF_dom"/>
</dbReference>
<dbReference type="InterPro" id="IPR011620">
    <property type="entry name" value="Sig_transdc_His_kinase_LytS_TM"/>
</dbReference>
<evidence type="ECO:0000256" key="5">
    <source>
        <dbReference type="ARBA" id="ARBA00023136"/>
    </source>
</evidence>
<evidence type="ECO:0000256" key="3">
    <source>
        <dbReference type="ARBA" id="ARBA00022692"/>
    </source>
</evidence>
<evidence type="ECO:0000313" key="9">
    <source>
        <dbReference type="Proteomes" id="UP001519293"/>
    </source>
</evidence>
<dbReference type="EMBL" id="JAGIKZ010000021">
    <property type="protein sequence ID" value="MBP2242471.1"/>
    <property type="molecule type" value="Genomic_DNA"/>
</dbReference>
<dbReference type="NCBIfam" id="TIGR00254">
    <property type="entry name" value="GGDEF"/>
    <property type="match status" value="1"/>
</dbReference>
<proteinExistence type="predicted"/>
<evidence type="ECO:0000256" key="2">
    <source>
        <dbReference type="ARBA" id="ARBA00022475"/>
    </source>
</evidence>
<keyword evidence="3 6" id="KW-0812">Transmembrane</keyword>
<evidence type="ECO:0000256" key="4">
    <source>
        <dbReference type="ARBA" id="ARBA00022989"/>
    </source>
</evidence>
<keyword evidence="2" id="KW-1003">Cell membrane</keyword>
<dbReference type="PROSITE" id="PS50887">
    <property type="entry name" value="GGDEF"/>
    <property type="match status" value="1"/>
</dbReference>
<evidence type="ECO:0000256" key="6">
    <source>
        <dbReference type="SAM" id="Phobius"/>
    </source>
</evidence>
<dbReference type="SMART" id="SM00267">
    <property type="entry name" value="GGDEF"/>
    <property type="match status" value="1"/>
</dbReference>
<keyword evidence="8" id="KW-0548">Nucleotidyltransferase</keyword>
<dbReference type="InterPro" id="IPR043128">
    <property type="entry name" value="Rev_trsase/Diguanyl_cyclase"/>
</dbReference>
<feature type="transmembrane region" description="Helical" evidence="6">
    <location>
        <begin position="103"/>
        <end position="121"/>
    </location>
</feature>
<comment type="caution">
    <text evidence="8">The sequence shown here is derived from an EMBL/GenBank/DDBJ whole genome shotgun (WGS) entry which is preliminary data.</text>
</comment>
<dbReference type="GO" id="GO:0052621">
    <property type="term" value="F:diguanylate cyclase activity"/>
    <property type="evidence" value="ECO:0007669"/>
    <property type="project" value="UniProtKB-EC"/>
</dbReference>
<dbReference type="Proteomes" id="UP001519293">
    <property type="component" value="Unassembled WGS sequence"/>
</dbReference>
<gene>
    <name evidence="8" type="ORF">J2Z40_003045</name>
</gene>
<dbReference type="PANTHER" id="PTHR45138">
    <property type="entry name" value="REGULATORY COMPONENTS OF SENSORY TRANSDUCTION SYSTEM"/>
    <property type="match status" value="1"/>
</dbReference>
<feature type="transmembrane region" description="Helical" evidence="6">
    <location>
        <begin position="7"/>
        <end position="23"/>
    </location>
</feature>
<dbReference type="Pfam" id="PF07694">
    <property type="entry name" value="5TM-5TMR_LYT"/>
    <property type="match status" value="1"/>
</dbReference>
<feature type="transmembrane region" description="Helical" evidence="6">
    <location>
        <begin position="163"/>
        <end position="181"/>
    </location>
</feature>
<evidence type="ECO:0000256" key="1">
    <source>
        <dbReference type="ARBA" id="ARBA00004651"/>
    </source>
</evidence>
<dbReference type="InterPro" id="IPR050469">
    <property type="entry name" value="Diguanylate_Cyclase"/>
</dbReference>
<dbReference type="Pfam" id="PF00990">
    <property type="entry name" value="GGDEF"/>
    <property type="match status" value="1"/>
</dbReference>
<name>A0ABS4RJ87_9BACI</name>
<feature type="transmembrane region" description="Helical" evidence="6">
    <location>
        <begin position="128"/>
        <end position="151"/>
    </location>
</feature>
<comment type="subcellular location">
    <subcellularLocation>
        <location evidence="1">Cell membrane</location>
        <topology evidence="1">Multi-pass membrane protein</topology>
    </subcellularLocation>
</comment>
<dbReference type="RefSeq" id="WP_245350118.1">
    <property type="nucleotide sequence ID" value="NZ_JAGIKZ010000021.1"/>
</dbReference>
<accession>A0ABS4RJ87</accession>
<keyword evidence="8" id="KW-0808">Transferase</keyword>
<dbReference type="Gene3D" id="3.30.70.270">
    <property type="match status" value="1"/>
</dbReference>
<sequence>MIIKDLFSNLTILVSLLFFYAQVTKNYHMNNNSSVKVKIIAGILGGIVCNILMHYSLQIESTIMDLRHVPTILLAYYGGPIPALISMILTIIGRFFISMNLASYLAIVISVSGTLFAIYFSKSRYSKVIKIASITTFNNLIFSIIFCFLVHDTLLIVKAIPLYWVISYFSTYLAFFVLGYIRQSQRLFNKYQEESRTDALTGLNNIRKFDEVYNQLISNLNTDKMKLSVLYIDIDFFKGVNDTYGHSEGDLVLKELGYILIKNTRPFDIVSRNGGEEFTVLLVDCQVNEAAVIAENIRKNVEDIPFKLSTGKELKLTISIGVASYGDTTKEPKMLIKDADKALYEAKHTGRNKVCVASL</sequence>
<dbReference type="SUPFAM" id="SSF55073">
    <property type="entry name" value="Nucleotide cyclase"/>
    <property type="match status" value="1"/>
</dbReference>
<feature type="transmembrane region" description="Helical" evidence="6">
    <location>
        <begin position="74"/>
        <end position="97"/>
    </location>
</feature>
<evidence type="ECO:0000313" key="8">
    <source>
        <dbReference type="EMBL" id="MBP2242471.1"/>
    </source>
</evidence>
<feature type="transmembrane region" description="Helical" evidence="6">
    <location>
        <begin position="35"/>
        <end position="53"/>
    </location>
</feature>
<dbReference type="CDD" id="cd01949">
    <property type="entry name" value="GGDEF"/>
    <property type="match status" value="1"/>
</dbReference>
<dbReference type="InterPro" id="IPR029787">
    <property type="entry name" value="Nucleotide_cyclase"/>
</dbReference>
<evidence type="ECO:0000259" key="7">
    <source>
        <dbReference type="PROSITE" id="PS50887"/>
    </source>
</evidence>
<dbReference type="PANTHER" id="PTHR45138:SF9">
    <property type="entry name" value="DIGUANYLATE CYCLASE DGCM-RELATED"/>
    <property type="match status" value="1"/>
</dbReference>
<protein>
    <submittedName>
        <fullName evidence="8">Diguanylate cyclase</fullName>
        <ecNumber evidence="8">2.7.7.65</ecNumber>
    </submittedName>
</protein>
<feature type="domain" description="GGDEF" evidence="7">
    <location>
        <begin position="225"/>
        <end position="359"/>
    </location>
</feature>
<keyword evidence="9" id="KW-1185">Reference proteome</keyword>
<dbReference type="EC" id="2.7.7.65" evidence="8"/>
<keyword evidence="4 6" id="KW-1133">Transmembrane helix</keyword>
<reference evidence="8 9" key="1">
    <citation type="submission" date="2021-03" db="EMBL/GenBank/DDBJ databases">
        <title>Genomic Encyclopedia of Type Strains, Phase IV (KMG-IV): sequencing the most valuable type-strain genomes for metagenomic binning, comparative biology and taxonomic classification.</title>
        <authorList>
            <person name="Goeker M."/>
        </authorList>
    </citation>
    <scope>NUCLEOTIDE SEQUENCE [LARGE SCALE GENOMIC DNA]</scope>
    <source>
        <strain evidence="8 9">DSM 26675</strain>
    </source>
</reference>
<organism evidence="8 9">
    <name type="scientific">Cytobacillus eiseniae</name>
    <dbReference type="NCBI Taxonomy" id="762947"/>
    <lineage>
        <taxon>Bacteria</taxon>
        <taxon>Bacillati</taxon>
        <taxon>Bacillota</taxon>
        <taxon>Bacilli</taxon>
        <taxon>Bacillales</taxon>
        <taxon>Bacillaceae</taxon>
        <taxon>Cytobacillus</taxon>
    </lineage>
</organism>